<accession>A0A6P3YUY3</accession>
<dbReference type="InParanoid" id="A0A6P3YUY3"/>
<dbReference type="PANTHER" id="PTHR34196">
    <property type="entry name" value="OS02G0697700 PROTEIN"/>
    <property type="match status" value="1"/>
</dbReference>
<protein>
    <submittedName>
        <fullName evidence="3">Uncharacterized protein LOC107405088</fullName>
    </submittedName>
</protein>
<reference evidence="3" key="1">
    <citation type="submission" date="2025-08" db="UniProtKB">
        <authorList>
            <consortium name="RefSeq"/>
        </authorList>
    </citation>
    <scope>IDENTIFICATION</scope>
    <source>
        <tissue evidence="3">Seedling</tissue>
    </source>
</reference>
<evidence type="ECO:0000313" key="2">
    <source>
        <dbReference type="Proteomes" id="UP001652623"/>
    </source>
</evidence>
<keyword evidence="2" id="KW-1185">Reference proteome</keyword>
<feature type="compositionally biased region" description="Basic and acidic residues" evidence="1">
    <location>
        <begin position="83"/>
        <end position="110"/>
    </location>
</feature>
<organism evidence="2 3">
    <name type="scientific">Ziziphus jujuba</name>
    <name type="common">Chinese jujube</name>
    <name type="synonym">Ziziphus sativa</name>
    <dbReference type="NCBI Taxonomy" id="326968"/>
    <lineage>
        <taxon>Eukaryota</taxon>
        <taxon>Viridiplantae</taxon>
        <taxon>Streptophyta</taxon>
        <taxon>Embryophyta</taxon>
        <taxon>Tracheophyta</taxon>
        <taxon>Spermatophyta</taxon>
        <taxon>Magnoliopsida</taxon>
        <taxon>eudicotyledons</taxon>
        <taxon>Gunneridae</taxon>
        <taxon>Pentapetalae</taxon>
        <taxon>rosids</taxon>
        <taxon>fabids</taxon>
        <taxon>Rosales</taxon>
        <taxon>Rhamnaceae</taxon>
        <taxon>Paliureae</taxon>
        <taxon>Ziziphus</taxon>
    </lineage>
</organism>
<feature type="compositionally biased region" description="Basic and acidic residues" evidence="1">
    <location>
        <begin position="59"/>
        <end position="69"/>
    </location>
</feature>
<dbReference type="RefSeq" id="XP_015867584.2">
    <property type="nucleotide sequence ID" value="XM_016012098.4"/>
</dbReference>
<dbReference type="PANTHER" id="PTHR34196:SF4">
    <property type="entry name" value="OS06G0208200 PROTEIN"/>
    <property type="match status" value="1"/>
</dbReference>
<sequence>MNIFSVGFSSGDDFDGKESKVAAAYVNENRATKQRVGMEMHHDDEDVEVDFEIWPVEHPMEPPDEDRPVKCPMSADSSVINEGGKREKRFGESMRKRAEVSEEMNKGGMEEVVEERPIKTVRKRHHTLTHGGDHIIMPLSRMPPLPSLPTQSVTIFQMLQQFDKFES</sequence>
<feature type="region of interest" description="Disordered" evidence="1">
    <location>
        <begin position="59"/>
        <end position="110"/>
    </location>
</feature>
<gene>
    <name evidence="3" type="primary">LOC107405088</name>
</gene>
<dbReference type="AlphaFoldDB" id="A0A6P3YUY3"/>
<dbReference type="GeneID" id="107405088"/>
<proteinExistence type="predicted"/>
<evidence type="ECO:0000256" key="1">
    <source>
        <dbReference type="SAM" id="MobiDB-lite"/>
    </source>
</evidence>
<name>A0A6P3YUY3_ZIZJJ</name>
<evidence type="ECO:0000313" key="3">
    <source>
        <dbReference type="RefSeq" id="XP_015867584.2"/>
    </source>
</evidence>
<dbReference type="KEGG" id="zju:107405088"/>
<dbReference type="Proteomes" id="UP001652623">
    <property type="component" value="Chromosome 12"/>
</dbReference>